<keyword evidence="6" id="KW-0662">Pyridine nucleotide biosynthesis</keyword>
<evidence type="ECO:0000256" key="4">
    <source>
        <dbReference type="ARBA" id="ARBA00011218"/>
    </source>
</evidence>
<dbReference type="OrthoDB" id="9782546at2"/>
<dbReference type="UniPathway" id="UPA00253">
    <property type="reaction ID" value="UER00331"/>
</dbReference>
<evidence type="ECO:0000256" key="13">
    <source>
        <dbReference type="PIRSR" id="PIRSR006250-1"/>
    </source>
</evidence>
<evidence type="ECO:0000259" key="15">
    <source>
        <dbReference type="Pfam" id="PF02749"/>
    </source>
</evidence>
<dbReference type="SUPFAM" id="SSF51690">
    <property type="entry name" value="Nicotinate/Quinolinate PRTase C-terminal domain-like"/>
    <property type="match status" value="1"/>
</dbReference>
<dbReference type="InterPro" id="IPR022412">
    <property type="entry name" value="Quinolinate_PRibosylTrfase_N"/>
</dbReference>
<name>A0A0S4LNV0_9BACT</name>
<gene>
    <name evidence="16" type="primary">nadC</name>
    <name evidence="16" type="ORF">COMA2_60057</name>
</gene>
<dbReference type="Proteomes" id="UP000198736">
    <property type="component" value="Unassembled WGS sequence"/>
</dbReference>
<feature type="binding site" evidence="13">
    <location>
        <position position="167"/>
    </location>
    <ligand>
        <name>substrate</name>
    </ligand>
</feature>
<dbReference type="GO" id="GO:0034213">
    <property type="term" value="P:quinolinate catabolic process"/>
    <property type="evidence" value="ECO:0007669"/>
    <property type="project" value="TreeGrafter"/>
</dbReference>
<evidence type="ECO:0000259" key="14">
    <source>
        <dbReference type="Pfam" id="PF01729"/>
    </source>
</evidence>
<feature type="binding site" evidence="13">
    <location>
        <position position="222"/>
    </location>
    <ligand>
        <name>substrate</name>
    </ligand>
</feature>
<comment type="pathway">
    <text evidence="2">Cofactor biosynthesis; NAD(+) biosynthesis; nicotinate D-ribonucleotide from quinolinate: step 1/1.</text>
</comment>
<evidence type="ECO:0000256" key="9">
    <source>
        <dbReference type="ARBA" id="ARBA00033102"/>
    </source>
</evidence>
<keyword evidence="7 12" id="KW-0328">Glycosyltransferase</keyword>
<dbReference type="Gene3D" id="3.20.20.70">
    <property type="entry name" value="Aldolase class I"/>
    <property type="match status" value="1"/>
</dbReference>
<dbReference type="EC" id="2.4.2.19" evidence="5"/>
<feature type="binding site" evidence="13">
    <location>
        <begin position="266"/>
        <end position="268"/>
    </location>
    <ligand>
        <name>substrate</name>
    </ligand>
</feature>
<dbReference type="FunFam" id="3.20.20.70:FF:000030">
    <property type="entry name" value="Nicotinate-nucleotide pyrophosphorylase, carboxylating"/>
    <property type="match status" value="1"/>
</dbReference>
<evidence type="ECO:0000256" key="11">
    <source>
        <dbReference type="ARBA" id="ARBA00069173"/>
    </source>
</evidence>
<evidence type="ECO:0000256" key="5">
    <source>
        <dbReference type="ARBA" id="ARBA00011944"/>
    </source>
</evidence>
<sequence length="293" mass="31726">MATLPAAEIRRTVRQGLEEDLAQGDVTTAALFSSPVPARAEIIAQQPLVVAGMAAAVQTFLMVDPSLRLSVSKRDGDRAQNAEPLLQIEGDGRSILQAERVALNFLQHLSGIATLTQRFCRAVRGYPACILDTRKTIPGWRALQKWAVSLGGGINHRRSLSDGILIKDNHLVLLQRNRRPVERACRLAHARRSRPLPIIIEAESLAEVRQAIAGKPDIILLDNMAPDLVRRAVALIKKQALVEVSGGITLKNVRAMAMAGADRISIGALTHSAPAASVSLVMTLAPPSRRRRS</sequence>
<dbReference type="EMBL" id="CZPZ01000033">
    <property type="protein sequence ID" value="CUS38927.1"/>
    <property type="molecule type" value="Genomic_DNA"/>
</dbReference>
<evidence type="ECO:0000256" key="6">
    <source>
        <dbReference type="ARBA" id="ARBA00022642"/>
    </source>
</evidence>
<dbReference type="Pfam" id="PF01729">
    <property type="entry name" value="QRPTase_C"/>
    <property type="match status" value="1"/>
</dbReference>
<dbReference type="InterPro" id="IPR013785">
    <property type="entry name" value="Aldolase_TIM"/>
</dbReference>
<evidence type="ECO:0000256" key="3">
    <source>
        <dbReference type="ARBA" id="ARBA00009400"/>
    </source>
</evidence>
<dbReference type="RefSeq" id="WP_090901030.1">
    <property type="nucleotide sequence ID" value="NZ_CZPZ01000033.1"/>
</dbReference>
<feature type="domain" description="Quinolinate phosphoribosyl transferase C-terminal" evidence="14">
    <location>
        <begin position="112"/>
        <end position="280"/>
    </location>
</feature>
<comment type="function">
    <text evidence="1">Involved in the catabolism of quinolinic acid (QA).</text>
</comment>
<dbReference type="SUPFAM" id="SSF54675">
    <property type="entry name" value="Nicotinate/Quinolinate PRTase N-terminal domain-like"/>
    <property type="match status" value="1"/>
</dbReference>
<reference evidence="17" key="1">
    <citation type="submission" date="2015-10" db="EMBL/GenBank/DDBJ databases">
        <authorList>
            <person name="Luecker S."/>
            <person name="Luecker S."/>
        </authorList>
    </citation>
    <scope>NUCLEOTIDE SEQUENCE [LARGE SCALE GENOMIC DNA]</scope>
</reference>
<comment type="catalytic activity">
    <reaction evidence="10">
        <text>nicotinate beta-D-ribonucleotide + CO2 + diphosphate = quinolinate + 5-phospho-alpha-D-ribose 1-diphosphate + 2 H(+)</text>
        <dbReference type="Rhea" id="RHEA:12733"/>
        <dbReference type="ChEBI" id="CHEBI:15378"/>
        <dbReference type="ChEBI" id="CHEBI:16526"/>
        <dbReference type="ChEBI" id="CHEBI:29959"/>
        <dbReference type="ChEBI" id="CHEBI:33019"/>
        <dbReference type="ChEBI" id="CHEBI:57502"/>
        <dbReference type="ChEBI" id="CHEBI:58017"/>
        <dbReference type="EC" id="2.4.2.19"/>
    </reaction>
</comment>
<dbReference type="PIRSF" id="PIRSF006250">
    <property type="entry name" value="NadC_ModD"/>
    <property type="match status" value="1"/>
</dbReference>
<protein>
    <recommendedName>
        <fullName evidence="11">Probable nicotinate-nucleotide pyrophosphorylase [carboxylating]</fullName>
        <ecNumber evidence="5">2.4.2.19</ecNumber>
    </recommendedName>
    <alternativeName>
        <fullName evidence="9">Quinolinate phosphoribosyltransferase [decarboxylating]</fullName>
    </alternativeName>
</protein>
<dbReference type="Gene3D" id="3.90.1170.20">
    <property type="entry name" value="Quinolinate phosphoribosyl transferase, N-terminal domain"/>
    <property type="match status" value="1"/>
</dbReference>
<dbReference type="InterPro" id="IPR036068">
    <property type="entry name" value="Nicotinate_pribotase-like_C"/>
</dbReference>
<accession>A0A0S4LNV0</accession>
<dbReference type="Pfam" id="PF02749">
    <property type="entry name" value="QRPTase_N"/>
    <property type="match status" value="1"/>
</dbReference>
<dbReference type="InterPro" id="IPR037128">
    <property type="entry name" value="Quinolinate_PRibosylTase_N_sf"/>
</dbReference>
<feature type="domain" description="Quinolinate phosphoribosyl transferase N-terminal" evidence="15">
    <location>
        <begin position="25"/>
        <end position="110"/>
    </location>
</feature>
<feature type="binding site" evidence="13">
    <location>
        <position position="100"/>
    </location>
    <ligand>
        <name>substrate</name>
    </ligand>
</feature>
<dbReference type="AlphaFoldDB" id="A0A0S4LNV0"/>
<comment type="subunit">
    <text evidence="4">Hexamer formed by 3 homodimers.</text>
</comment>
<organism evidence="16 17">
    <name type="scientific">Candidatus Nitrospira nitrificans</name>
    <dbReference type="NCBI Taxonomy" id="1742973"/>
    <lineage>
        <taxon>Bacteria</taxon>
        <taxon>Pseudomonadati</taxon>
        <taxon>Nitrospirota</taxon>
        <taxon>Nitrospiria</taxon>
        <taxon>Nitrospirales</taxon>
        <taxon>Nitrospiraceae</taxon>
        <taxon>Nitrospira</taxon>
    </lineage>
</organism>
<evidence type="ECO:0000256" key="12">
    <source>
        <dbReference type="PIRNR" id="PIRNR006250"/>
    </source>
</evidence>
<dbReference type="InterPro" id="IPR027277">
    <property type="entry name" value="NadC/ModD"/>
</dbReference>
<dbReference type="InterPro" id="IPR004393">
    <property type="entry name" value="NadC"/>
</dbReference>
<dbReference type="STRING" id="1742973.COMA2_60057"/>
<feature type="binding site" evidence="13">
    <location>
        <position position="201"/>
    </location>
    <ligand>
        <name>substrate</name>
    </ligand>
</feature>
<keyword evidence="17" id="KW-1185">Reference proteome</keyword>
<evidence type="ECO:0000313" key="16">
    <source>
        <dbReference type="EMBL" id="CUS38927.1"/>
    </source>
</evidence>
<dbReference type="GO" id="GO:0005737">
    <property type="term" value="C:cytoplasm"/>
    <property type="evidence" value="ECO:0007669"/>
    <property type="project" value="TreeGrafter"/>
</dbReference>
<dbReference type="InterPro" id="IPR002638">
    <property type="entry name" value="Quinolinate_PRibosylTrfase_C"/>
</dbReference>
<feature type="binding site" evidence="13">
    <location>
        <begin position="133"/>
        <end position="135"/>
    </location>
    <ligand>
        <name>substrate</name>
    </ligand>
</feature>
<feature type="binding site" evidence="13">
    <location>
        <begin position="245"/>
        <end position="247"/>
    </location>
    <ligand>
        <name>substrate</name>
    </ligand>
</feature>
<dbReference type="PANTHER" id="PTHR32179:SF3">
    <property type="entry name" value="NICOTINATE-NUCLEOTIDE PYROPHOSPHORYLASE [CARBOXYLATING]"/>
    <property type="match status" value="1"/>
</dbReference>
<evidence type="ECO:0000256" key="10">
    <source>
        <dbReference type="ARBA" id="ARBA00047445"/>
    </source>
</evidence>
<dbReference type="FunFam" id="3.90.1170.20:FF:000001">
    <property type="entry name" value="Nicotinate-nucleotide diphosphorylase (Carboxylating)"/>
    <property type="match status" value="1"/>
</dbReference>
<evidence type="ECO:0000256" key="7">
    <source>
        <dbReference type="ARBA" id="ARBA00022676"/>
    </source>
</evidence>
<dbReference type="NCBIfam" id="TIGR00078">
    <property type="entry name" value="nadC"/>
    <property type="match status" value="1"/>
</dbReference>
<evidence type="ECO:0000313" key="17">
    <source>
        <dbReference type="Proteomes" id="UP000198736"/>
    </source>
</evidence>
<dbReference type="GO" id="GO:0009435">
    <property type="term" value="P:NAD+ biosynthetic process"/>
    <property type="evidence" value="ECO:0007669"/>
    <property type="project" value="UniProtKB-UniPathway"/>
</dbReference>
<keyword evidence="8 12" id="KW-0808">Transferase</keyword>
<evidence type="ECO:0000256" key="2">
    <source>
        <dbReference type="ARBA" id="ARBA00004893"/>
    </source>
</evidence>
<evidence type="ECO:0000256" key="1">
    <source>
        <dbReference type="ARBA" id="ARBA00003237"/>
    </source>
</evidence>
<proteinExistence type="inferred from homology"/>
<comment type="similarity">
    <text evidence="3 12">Belongs to the NadC/ModD family.</text>
</comment>
<dbReference type="GO" id="GO:0004514">
    <property type="term" value="F:nicotinate-nucleotide diphosphorylase (carboxylating) activity"/>
    <property type="evidence" value="ECO:0007669"/>
    <property type="project" value="UniProtKB-EC"/>
</dbReference>
<feature type="binding site" evidence="13">
    <location>
        <position position="157"/>
    </location>
    <ligand>
        <name>substrate</name>
    </ligand>
</feature>
<dbReference type="CDD" id="cd01572">
    <property type="entry name" value="QPRTase"/>
    <property type="match status" value="1"/>
</dbReference>
<evidence type="ECO:0000256" key="8">
    <source>
        <dbReference type="ARBA" id="ARBA00022679"/>
    </source>
</evidence>
<dbReference type="PANTHER" id="PTHR32179">
    <property type="entry name" value="NICOTINATE-NUCLEOTIDE PYROPHOSPHORYLASE [CARBOXYLATING]"/>
    <property type="match status" value="1"/>
</dbReference>